<dbReference type="OrthoDB" id="7869153at2"/>
<evidence type="ECO:0000313" key="1">
    <source>
        <dbReference type="EMBL" id="OAB43238.1"/>
    </source>
</evidence>
<organism evidence="1 2">
    <name type="scientific">Paenibacillus glacialis</name>
    <dbReference type="NCBI Taxonomy" id="494026"/>
    <lineage>
        <taxon>Bacteria</taxon>
        <taxon>Bacillati</taxon>
        <taxon>Bacillota</taxon>
        <taxon>Bacilli</taxon>
        <taxon>Bacillales</taxon>
        <taxon>Paenibacillaceae</taxon>
        <taxon>Paenibacillus</taxon>
    </lineage>
</organism>
<sequence length="381" mass="44590">MPRPVLGILTLYLNEQKQLEERNVYQNMITEGNKLGLDIFVFTPMDVNASKKNINAMEYDPTQRKWSRRVRDFPNMIFDRCRIQKGYRFKQLLTFRKNYGHHLFLNRPLRNKWIIHEVLSKKENFRIHLPETKLVTRISDVEHMLKKRSVVYLKPINGTGGRGILRIERLKNPNHYYIQGRNQQRKIITPQKIHAARLGSILQTWDMKDSYIAQEGIPVQLPNGRVHDYRMLVQKNREGQWELTGMVGRVGASRSITSNLHGGGQAITMDTLLTQWIKDREIQEQVKKKSEILGLETAKYLEQTYGALCELALDLAINKKGDVFLLEVNPKPAREVFARSGQKDIYRQSIIKPLEYALWLYRQKEVLIKAEVSEVHEEELS</sequence>
<gene>
    <name evidence="1" type="ORF">PGLA_09600</name>
</gene>
<name>A0A162KB97_9BACL</name>
<reference evidence="1 2" key="1">
    <citation type="submission" date="2016-03" db="EMBL/GenBank/DDBJ databases">
        <title>Draft genome sequence of Paenibacillus glacialis DSM 22343.</title>
        <authorList>
            <person name="Shin S.-K."/>
            <person name="Yi H."/>
        </authorList>
    </citation>
    <scope>NUCLEOTIDE SEQUENCE [LARGE SCALE GENOMIC DNA]</scope>
    <source>
        <strain evidence="1 2">DSM 22343</strain>
    </source>
</reference>
<dbReference type="SUPFAM" id="SSF56059">
    <property type="entry name" value="Glutathione synthetase ATP-binding domain-like"/>
    <property type="match status" value="1"/>
</dbReference>
<dbReference type="STRING" id="494026.PGLA_09600"/>
<dbReference type="Proteomes" id="UP000076967">
    <property type="component" value="Unassembled WGS sequence"/>
</dbReference>
<protein>
    <submittedName>
        <fullName evidence="1">Endospore coat-associated protein</fullName>
    </submittedName>
</protein>
<keyword evidence="2" id="KW-1185">Reference proteome</keyword>
<dbReference type="EMBL" id="LVJH01000016">
    <property type="protein sequence ID" value="OAB43238.1"/>
    <property type="molecule type" value="Genomic_DNA"/>
</dbReference>
<proteinExistence type="predicted"/>
<evidence type="ECO:0000313" key="2">
    <source>
        <dbReference type="Proteomes" id="UP000076967"/>
    </source>
</evidence>
<dbReference type="Gene3D" id="3.30.470.20">
    <property type="entry name" value="ATP-grasp fold, B domain"/>
    <property type="match status" value="1"/>
</dbReference>
<dbReference type="InterPro" id="IPR026838">
    <property type="entry name" value="YheC/D"/>
</dbReference>
<accession>A0A162KB97</accession>
<dbReference type="Pfam" id="PF14398">
    <property type="entry name" value="ATPgrasp_YheCD"/>
    <property type="match status" value="1"/>
</dbReference>
<dbReference type="AlphaFoldDB" id="A0A162KB97"/>
<comment type="caution">
    <text evidence="1">The sequence shown here is derived from an EMBL/GenBank/DDBJ whole genome shotgun (WGS) entry which is preliminary data.</text>
</comment>
<dbReference type="RefSeq" id="WP_068531996.1">
    <property type="nucleotide sequence ID" value="NZ_LVJH01000016.1"/>
</dbReference>